<feature type="transmembrane region" description="Helical" evidence="2">
    <location>
        <begin position="411"/>
        <end position="428"/>
    </location>
</feature>
<name>A0A7S3G3F7_9EUKA</name>
<feature type="compositionally biased region" description="Pro residues" evidence="1">
    <location>
        <begin position="69"/>
        <end position="78"/>
    </location>
</feature>
<organism evidence="4">
    <name type="scientific">Palpitomonas bilix</name>
    <dbReference type="NCBI Taxonomy" id="652834"/>
    <lineage>
        <taxon>Eukaryota</taxon>
        <taxon>Eukaryota incertae sedis</taxon>
    </lineage>
</organism>
<feature type="transmembrane region" description="Helical" evidence="2">
    <location>
        <begin position="280"/>
        <end position="302"/>
    </location>
</feature>
<dbReference type="AlphaFoldDB" id="A0A7S3G3F7"/>
<dbReference type="EMBL" id="HBIB01017628">
    <property type="protein sequence ID" value="CAE0249218.1"/>
    <property type="molecule type" value="Transcribed_RNA"/>
</dbReference>
<feature type="transmembrane region" description="Helical" evidence="2">
    <location>
        <begin position="243"/>
        <end position="268"/>
    </location>
</feature>
<feature type="compositionally biased region" description="Polar residues" evidence="1">
    <location>
        <begin position="57"/>
        <end position="68"/>
    </location>
</feature>
<keyword evidence="2" id="KW-1133">Transmembrane helix</keyword>
<sequence>MMAGTGVVKTLPLVLLVVFATFTVAVAATGGGGGGSSVEDVVAEKGSVIESTVGRGSEQSRGGTSRLNTPPPPEEPPQPILVCTLNGNLAYAGIVVTLPTYINTTTLDDALVVPSTSFYVIYSGPLPPGARKMDVELPIIIGGDGNGTESEGGDVEVFMTGVNMSVPSCFNMYNTTCSHLTLSESTSLAYFYGANMTLTVPSQKRGYVDHIHYTCSPFSATLVNSSAYYDFASVCFNPWDSSLYVTVVYFALNIVLLLPTVALLSRFYWSGGRAPSPQKVTFWVIFLSCLLNIVFPVFQYYGYFRSELSAFSIETVGIGLHICILLFLGFLMHDALPANYTRGATKGKAVSIAAQHKKKWFGGVFKRTQVELGALISVTILAVSIITIVGFGSTVFNCYQTSLQGPLVEGVYLSLDGVYLFLALYFAWRGGKVLVVLKEISQILPDDVRATRLRQGRRIRMSIIWVLFIRAARFGISISYFLLNNAYVEYDSIVVFQLFEVPIGMPLQVAIGVMETLEIMVVIILLGRTRGEGRKVEKYKARASVRLSANSTSEGRHRLISSEGGWDESVDVPASKKTESRR</sequence>
<feature type="region of interest" description="Disordered" evidence="1">
    <location>
        <begin position="548"/>
        <end position="582"/>
    </location>
</feature>
<keyword evidence="3" id="KW-0732">Signal</keyword>
<proteinExistence type="predicted"/>
<feature type="transmembrane region" description="Helical" evidence="2">
    <location>
        <begin position="503"/>
        <end position="526"/>
    </location>
</feature>
<feature type="transmembrane region" description="Helical" evidence="2">
    <location>
        <begin position="308"/>
        <end position="332"/>
    </location>
</feature>
<reference evidence="4" key="1">
    <citation type="submission" date="2021-01" db="EMBL/GenBank/DDBJ databases">
        <authorList>
            <person name="Corre E."/>
            <person name="Pelletier E."/>
            <person name="Niang G."/>
            <person name="Scheremetjew M."/>
            <person name="Finn R."/>
            <person name="Kale V."/>
            <person name="Holt S."/>
            <person name="Cochrane G."/>
            <person name="Meng A."/>
            <person name="Brown T."/>
            <person name="Cohen L."/>
        </authorList>
    </citation>
    <scope>NUCLEOTIDE SEQUENCE</scope>
    <source>
        <strain evidence="4">NIES-2562</strain>
    </source>
</reference>
<gene>
    <name evidence="4" type="ORF">PBIL07802_LOCUS11417</name>
</gene>
<feature type="chain" id="PRO_5031144174" evidence="3">
    <location>
        <begin position="28"/>
        <end position="582"/>
    </location>
</feature>
<protein>
    <submittedName>
        <fullName evidence="4">Uncharacterized protein</fullName>
    </submittedName>
</protein>
<keyword evidence="2" id="KW-0812">Transmembrane</keyword>
<feature type="region of interest" description="Disordered" evidence="1">
    <location>
        <begin position="49"/>
        <end position="78"/>
    </location>
</feature>
<evidence type="ECO:0000256" key="2">
    <source>
        <dbReference type="SAM" id="Phobius"/>
    </source>
</evidence>
<evidence type="ECO:0000313" key="4">
    <source>
        <dbReference type="EMBL" id="CAE0249218.1"/>
    </source>
</evidence>
<evidence type="ECO:0000256" key="3">
    <source>
        <dbReference type="SAM" id="SignalP"/>
    </source>
</evidence>
<evidence type="ECO:0000256" key="1">
    <source>
        <dbReference type="SAM" id="MobiDB-lite"/>
    </source>
</evidence>
<accession>A0A7S3G3F7</accession>
<feature type="transmembrane region" description="Helical" evidence="2">
    <location>
        <begin position="462"/>
        <end position="483"/>
    </location>
</feature>
<feature type="transmembrane region" description="Helical" evidence="2">
    <location>
        <begin position="372"/>
        <end position="391"/>
    </location>
</feature>
<keyword evidence="2" id="KW-0472">Membrane</keyword>
<feature type="signal peptide" evidence="3">
    <location>
        <begin position="1"/>
        <end position="27"/>
    </location>
</feature>